<feature type="signal peptide" evidence="1">
    <location>
        <begin position="1"/>
        <end position="21"/>
    </location>
</feature>
<organism evidence="2 3">
    <name type="scientific">Derxia gummosa DSM 723</name>
    <dbReference type="NCBI Taxonomy" id="1121388"/>
    <lineage>
        <taxon>Bacteria</taxon>
        <taxon>Pseudomonadati</taxon>
        <taxon>Pseudomonadota</taxon>
        <taxon>Betaproteobacteria</taxon>
        <taxon>Burkholderiales</taxon>
        <taxon>Alcaligenaceae</taxon>
        <taxon>Derxia</taxon>
    </lineage>
</organism>
<protein>
    <submittedName>
        <fullName evidence="3">PEP-CTERM sorting domain-containing protein</fullName>
    </submittedName>
</protein>
<dbReference type="Proteomes" id="UP000675920">
    <property type="component" value="Unplaced"/>
</dbReference>
<name>A0A8B6X692_9BURK</name>
<reference evidence="3" key="1">
    <citation type="submission" date="2025-08" db="UniProtKB">
        <authorList>
            <consortium name="RefSeq"/>
        </authorList>
    </citation>
    <scope>IDENTIFICATION</scope>
</reference>
<keyword evidence="1" id="KW-0732">Signal</keyword>
<accession>A0A8B6X692</accession>
<evidence type="ECO:0000313" key="3">
    <source>
        <dbReference type="RefSeq" id="WP_028312707.1"/>
    </source>
</evidence>
<proteinExistence type="predicted"/>
<evidence type="ECO:0000313" key="2">
    <source>
        <dbReference type="Proteomes" id="UP000675920"/>
    </source>
</evidence>
<feature type="chain" id="PRO_5034837028" evidence="1">
    <location>
        <begin position="22"/>
        <end position="181"/>
    </location>
</feature>
<evidence type="ECO:0000256" key="1">
    <source>
        <dbReference type="SAM" id="SignalP"/>
    </source>
</evidence>
<dbReference type="AlphaFoldDB" id="A0A8B6X692"/>
<sequence>MKSKLLLAALLGLAFTASASAATRTYFERESFDEGYAGSNDTRATAEYVGTLWGGNTILINGSHTTLSRGTTSADYYRIVLGIDTLLTASIQGYKPNNSTTVATTFSLLSSTGSLIRSGASLSEDVSKGTYYVRVANSTKSFNYVISAAAAATAVPEADMASLAVLGFGAAGFMARRRKRA</sequence>
<keyword evidence="2" id="KW-1185">Reference proteome</keyword>
<dbReference type="Gene3D" id="2.60.120.380">
    <property type="match status" value="1"/>
</dbReference>
<dbReference type="RefSeq" id="WP_028312707.1">
    <property type="nucleotide sequence ID" value="NZ_KI519499.1"/>
</dbReference>